<evidence type="ECO:0000259" key="9">
    <source>
        <dbReference type="PROSITE" id="PS50109"/>
    </source>
</evidence>
<dbReference type="NCBIfam" id="NF038389">
    <property type="entry name" value="ArsS_fam_HK"/>
    <property type="match status" value="1"/>
</dbReference>
<dbReference type="Pfam" id="PF02518">
    <property type="entry name" value="HATPase_c"/>
    <property type="match status" value="1"/>
</dbReference>
<feature type="transmembrane region" description="Helical" evidence="8">
    <location>
        <begin position="131"/>
        <end position="153"/>
    </location>
</feature>
<dbReference type="PROSITE" id="PS50109">
    <property type="entry name" value="HIS_KIN"/>
    <property type="match status" value="1"/>
</dbReference>
<dbReference type="GO" id="GO:0016301">
    <property type="term" value="F:kinase activity"/>
    <property type="evidence" value="ECO:0007669"/>
    <property type="project" value="UniProtKB-KW"/>
</dbReference>
<evidence type="ECO:0000259" key="10">
    <source>
        <dbReference type="PROSITE" id="PS50885"/>
    </source>
</evidence>
<dbReference type="EMBL" id="JANURM010000001">
    <property type="protein sequence ID" value="MDL0087981.1"/>
    <property type="molecule type" value="Genomic_DNA"/>
</dbReference>
<dbReference type="InterPro" id="IPR036890">
    <property type="entry name" value="HATPase_C_sf"/>
</dbReference>
<comment type="subcellular location">
    <subcellularLocation>
        <location evidence="2">Membrane</location>
        <topology evidence="2">Multi-pass membrane protein</topology>
    </subcellularLocation>
</comment>
<proteinExistence type="predicted"/>
<evidence type="ECO:0000256" key="6">
    <source>
        <dbReference type="ARBA" id="ARBA00022777"/>
    </source>
</evidence>
<dbReference type="SUPFAM" id="SSF158472">
    <property type="entry name" value="HAMP domain-like"/>
    <property type="match status" value="1"/>
</dbReference>
<feature type="transmembrane region" description="Helical" evidence="8">
    <location>
        <begin position="9"/>
        <end position="30"/>
    </location>
</feature>
<feature type="domain" description="Histidine kinase" evidence="9">
    <location>
        <begin position="217"/>
        <end position="403"/>
    </location>
</feature>
<dbReference type="PANTHER" id="PTHR45528:SF12">
    <property type="entry name" value="SENSOR HISTIDINE KINASE ARSS"/>
    <property type="match status" value="1"/>
</dbReference>
<organism evidence="11 13">
    <name type="scientific">Campylobacter gastrosuis</name>
    <dbReference type="NCBI Taxonomy" id="2974576"/>
    <lineage>
        <taxon>Bacteria</taxon>
        <taxon>Pseudomonadati</taxon>
        <taxon>Campylobacterota</taxon>
        <taxon>Epsilonproteobacteria</taxon>
        <taxon>Campylobacterales</taxon>
        <taxon>Campylobacteraceae</taxon>
        <taxon>Campylobacter</taxon>
    </lineage>
</organism>
<dbReference type="InterPro" id="IPR047994">
    <property type="entry name" value="ArsS-like"/>
</dbReference>
<dbReference type="Gene3D" id="1.10.287.130">
    <property type="match status" value="1"/>
</dbReference>
<reference evidence="11" key="1">
    <citation type="submission" date="2022-08" db="EMBL/GenBank/DDBJ databases">
        <authorList>
            <person name="Wang H."/>
        </authorList>
    </citation>
    <scope>NUCLEOTIDE SEQUENCE</scope>
    <source>
        <strain evidence="11">PS10</strain>
    </source>
</reference>
<comment type="catalytic activity">
    <reaction evidence="1">
        <text>ATP + protein L-histidine = ADP + protein N-phospho-L-histidine.</text>
        <dbReference type="EC" id="2.7.13.3"/>
    </reaction>
</comment>
<evidence type="ECO:0000313" key="13">
    <source>
        <dbReference type="Proteomes" id="UP001173801"/>
    </source>
</evidence>
<keyword evidence="13" id="KW-1185">Reference proteome</keyword>
<dbReference type="InterPro" id="IPR003594">
    <property type="entry name" value="HATPase_dom"/>
</dbReference>
<evidence type="ECO:0000256" key="2">
    <source>
        <dbReference type="ARBA" id="ARBA00004141"/>
    </source>
</evidence>
<keyword evidence="6 11" id="KW-0418">Kinase</keyword>
<evidence type="ECO:0000256" key="1">
    <source>
        <dbReference type="ARBA" id="ARBA00000085"/>
    </source>
</evidence>
<dbReference type="CDD" id="cd00075">
    <property type="entry name" value="HATPase"/>
    <property type="match status" value="1"/>
</dbReference>
<dbReference type="InterPro" id="IPR005467">
    <property type="entry name" value="His_kinase_dom"/>
</dbReference>
<dbReference type="PANTHER" id="PTHR45528">
    <property type="entry name" value="SENSOR HISTIDINE KINASE CPXA"/>
    <property type="match status" value="1"/>
</dbReference>
<evidence type="ECO:0000256" key="4">
    <source>
        <dbReference type="ARBA" id="ARBA00022553"/>
    </source>
</evidence>
<keyword evidence="8" id="KW-1133">Transmembrane helix</keyword>
<evidence type="ECO:0000313" key="12">
    <source>
        <dbReference type="EMBL" id="MDL0087981.1"/>
    </source>
</evidence>
<dbReference type="PROSITE" id="PS50885">
    <property type="entry name" value="HAMP"/>
    <property type="match status" value="1"/>
</dbReference>
<keyword evidence="4" id="KW-0597">Phosphoprotein</keyword>
<evidence type="ECO:0000256" key="8">
    <source>
        <dbReference type="SAM" id="Phobius"/>
    </source>
</evidence>
<dbReference type="EC" id="2.7.13.3" evidence="3"/>
<evidence type="ECO:0000256" key="7">
    <source>
        <dbReference type="ARBA" id="ARBA00023136"/>
    </source>
</evidence>
<keyword evidence="5" id="KW-0808">Transferase</keyword>
<protein>
    <recommendedName>
        <fullName evidence="3">histidine kinase</fullName>
        <ecNumber evidence="3">2.7.13.3</ecNumber>
    </recommendedName>
</protein>
<reference evidence="11" key="2">
    <citation type="journal article" date="2023" name="Microorganisms">
        <title>Isolation and Genomic Characteristics of Cat-Borne Campylobacter felis sp. nov. and Sheep-Borne Campylobacter ovis sp. nov.</title>
        <authorList>
            <person name="Wang H."/>
            <person name="Li Y."/>
            <person name="Gu Y."/>
            <person name="Zhou G."/>
            <person name="Chen X."/>
            <person name="Zhang X."/>
            <person name="Shao Z."/>
            <person name="Zhang J."/>
            <person name="Zhang M."/>
        </authorList>
    </citation>
    <scope>NUCLEOTIDE SEQUENCE</scope>
    <source>
        <strain evidence="11">PS10</strain>
    </source>
</reference>
<dbReference type="SMART" id="SM00387">
    <property type="entry name" value="HATPase_c"/>
    <property type="match status" value="1"/>
</dbReference>
<evidence type="ECO:0000256" key="5">
    <source>
        <dbReference type="ARBA" id="ARBA00022679"/>
    </source>
</evidence>
<dbReference type="Proteomes" id="UP001173801">
    <property type="component" value="Unassembled WGS sequence"/>
</dbReference>
<sequence>MKSSITTKITIIFAIAFTLVCVLFLTLARIERDHAIEKVRDRQISATNYLLSLYEKSKLPQDFNHYFRNFGFESVSSNMLAAAVLSKGEVQFQRHTPVGTVRSIFYDGRLYLQIQNVSFSLLLESNDTKSIYDPLLVGFLISSLFLITFYVSVIRSLSPLKKLNSDIRKFASGNMEVEICLPNAKNKDEIGQVAYEFNNAVGKIKELIHSRQLFLRAIMHELKTPIGKGRIVSEMIANETQKSRLISVFERLDMLINEFGKVEQLLSKSYSLEYQECHFSLILEQTIDLLMLENFDERVKCDIKDDVLLYVDFQLFSLMLKNLIDNALKYADDKKAIVECQSDKIIVKNHGKALEYDIEHYKQAFVRGATSSKTTSGMGLGLYIIEQICDMHKFSLCYEYKDGFHCFIVKTQKI</sequence>
<evidence type="ECO:0000256" key="3">
    <source>
        <dbReference type="ARBA" id="ARBA00012438"/>
    </source>
</evidence>
<dbReference type="InterPro" id="IPR050398">
    <property type="entry name" value="HssS/ArlS-like"/>
</dbReference>
<dbReference type="Gene3D" id="3.30.565.10">
    <property type="entry name" value="Histidine kinase-like ATPase, C-terminal domain"/>
    <property type="match status" value="1"/>
</dbReference>
<keyword evidence="8" id="KW-0812">Transmembrane</keyword>
<dbReference type="SUPFAM" id="SSF55874">
    <property type="entry name" value="ATPase domain of HSP90 chaperone/DNA topoisomerase II/histidine kinase"/>
    <property type="match status" value="1"/>
</dbReference>
<name>A0ABT7HM71_9BACT</name>
<dbReference type="InterPro" id="IPR036097">
    <property type="entry name" value="HisK_dim/P_sf"/>
</dbReference>
<dbReference type="EMBL" id="JANURM010000001">
    <property type="protein sequence ID" value="MDL0087770.1"/>
    <property type="molecule type" value="Genomic_DNA"/>
</dbReference>
<evidence type="ECO:0000313" key="11">
    <source>
        <dbReference type="EMBL" id="MDL0087770.1"/>
    </source>
</evidence>
<dbReference type="SUPFAM" id="SSF47384">
    <property type="entry name" value="Homodimeric domain of signal transducing histidine kinase"/>
    <property type="match status" value="1"/>
</dbReference>
<keyword evidence="7 8" id="KW-0472">Membrane</keyword>
<dbReference type="CDD" id="cd06225">
    <property type="entry name" value="HAMP"/>
    <property type="match status" value="1"/>
</dbReference>
<gene>
    <name evidence="11" type="ORF">NYG85_00065</name>
    <name evidence="12" type="ORF">NYG85_01140</name>
</gene>
<dbReference type="InterPro" id="IPR003660">
    <property type="entry name" value="HAMP_dom"/>
</dbReference>
<accession>A0ABT7HM71</accession>
<dbReference type="RefSeq" id="WP_284936495.1">
    <property type="nucleotide sequence ID" value="NZ_JANURM010000001.1"/>
</dbReference>
<comment type="caution">
    <text evidence="11">The sequence shown here is derived from an EMBL/GenBank/DDBJ whole genome shotgun (WGS) entry which is preliminary data.</text>
</comment>
<feature type="domain" description="HAMP" evidence="10">
    <location>
        <begin position="154"/>
        <end position="209"/>
    </location>
</feature>